<dbReference type="EMBL" id="JACDUR010000001">
    <property type="protein sequence ID" value="MBA2889923.1"/>
    <property type="molecule type" value="Genomic_DNA"/>
</dbReference>
<keyword evidence="2" id="KW-1185">Reference proteome</keyword>
<evidence type="ECO:0000313" key="2">
    <source>
        <dbReference type="Proteomes" id="UP000530928"/>
    </source>
</evidence>
<organism evidence="1 2">
    <name type="scientific">Nonomuraea soli</name>
    <dbReference type="NCBI Taxonomy" id="1032476"/>
    <lineage>
        <taxon>Bacteria</taxon>
        <taxon>Bacillati</taxon>
        <taxon>Actinomycetota</taxon>
        <taxon>Actinomycetes</taxon>
        <taxon>Streptosporangiales</taxon>
        <taxon>Streptosporangiaceae</taxon>
        <taxon>Nonomuraea</taxon>
    </lineage>
</organism>
<name>A0A7W0CF00_9ACTN</name>
<proteinExistence type="predicted"/>
<accession>A0A7W0CF00</accession>
<evidence type="ECO:0000313" key="1">
    <source>
        <dbReference type="EMBL" id="MBA2889923.1"/>
    </source>
</evidence>
<dbReference type="AlphaFoldDB" id="A0A7W0CF00"/>
<dbReference type="RefSeq" id="WP_181608660.1">
    <property type="nucleotide sequence ID" value="NZ_BAABAM010000001.1"/>
</dbReference>
<evidence type="ECO:0008006" key="3">
    <source>
        <dbReference type="Google" id="ProtNLM"/>
    </source>
</evidence>
<sequence>MTNDEMRMIEENVRLAIDELGPLSDVDFGLNAPSVAWVEGFIDRQRERPDFDPERIDGLVGVLGSFLGACLVEAAGGAWHHTGDDGWGVRFPNNAVAFPFTKVRKQFLDGTEGGESISGFYRIAVDFLATGRLGSAGM</sequence>
<gene>
    <name evidence="1" type="ORF">HNR30_001258</name>
</gene>
<dbReference type="Proteomes" id="UP000530928">
    <property type="component" value="Unassembled WGS sequence"/>
</dbReference>
<comment type="caution">
    <text evidence="1">The sequence shown here is derived from an EMBL/GenBank/DDBJ whole genome shotgun (WGS) entry which is preliminary data.</text>
</comment>
<protein>
    <recommendedName>
        <fullName evidence="3">DUF3806 domain-containing protein</fullName>
    </recommendedName>
</protein>
<reference evidence="1 2" key="1">
    <citation type="submission" date="2020-07" db="EMBL/GenBank/DDBJ databases">
        <title>Genomic Encyclopedia of Type Strains, Phase IV (KMG-IV): sequencing the most valuable type-strain genomes for metagenomic binning, comparative biology and taxonomic classification.</title>
        <authorList>
            <person name="Goeker M."/>
        </authorList>
    </citation>
    <scope>NUCLEOTIDE SEQUENCE [LARGE SCALE GENOMIC DNA]</scope>
    <source>
        <strain evidence="1 2">DSM 45533</strain>
    </source>
</reference>